<organism evidence="2 3">
    <name type="scientific">Dyadobacter chenhuakuii</name>
    <dbReference type="NCBI Taxonomy" id="2909339"/>
    <lineage>
        <taxon>Bacteria</taxon>
        <taxon>Pseudomonadati</taxon>
        <taxon>Bacteroidota</taxon>
        <taxon>Cytophagia</taxon>
        <taxon>Cytophagales</taxon>
        <taxon>Spirosomataceae</taxon>
        <taxon>Dyadobacter</taxon>
    </lineage>
</organism>
<feature type="domain" description="Putative restriction endonuclease" evidence="1">
    <location>
        <begin position="21"/>
        <end position="192"/>
    </location>
</feature>
<dbReference type="CDD" id="cd06260">
    <property type="entry name" value="DUF820-like"/>
    <property type="match status" value="1"/>
</dbReference>
<dbReference type="Pfam" id="PF05685">
    <property type="entry name" value="Uma2"/>
    <property type="match status" value="1"/>
</dbReference>
<gene>
    <name evidence="2" type="ORF">L0661_17145</name>
</gene>
<evidence type="ECO:0000313" key="3">
    <source>
        <dbReference type="Proteomes" id="UP001139411"/>
    </source>
</evidence>
<keyword evidence="2" id="KW-0378">Hydrolase</keyword>
<accession>A0A9X1TTD0</accession>
<keyword evidence="2" id="KW-0255">Endonuclease</keyword>
<keyword evidence="2" id="KW-0540">Nuclease</keyword>
<dbReference type="InterPro" id="IPR008538">
    <property type="entry name" value="Uma2"/>
</dbReference>
<dbReference type="GO" id="GO:0004519">
    <property type="term" value="F:endonuclease activity"/>
    <property type="evidence" value="ECO:0007669"/>
    <property type="project" value="UniProtKB-KW"/>
</dbReference>
<dbReference type="PANTHER" id="PTHR34107:SF4">
    <property type="entry name" value="SLL1222 PROTEIN"/>
    <property type="match status" value="1"/>
</dbReference>
<dbReference type="RefSeq" id="WP_235178571.1">
    <property type="nucleotide sequence ID" value="NZ_JAKFFV010000009.1"/>
</dbReference>
<dbReference type="Proteomes" id="UP001139411">
    <property type="component" value="Unassembled WGS sequence"/>
</dbReference>
<dbReference type="EMBL" id="JAKFFV010000009">
    <property type="protein sequence ID" value="MCF2500049.1"/>
    <property type="molecule type" value="Genomic_DNA"/>
</dbReference>
<dbReference type="InterPro" id="IPR012296">
    <property type="entry name" value="Nuclease_put_TT1808"/>
</dbReference>
<protein>
    <submittedName>
        <fullName evidence="2">Uma2 family endonuclease</fullName>
    </submittedName>
</protein>
<proteinExistence type="predicted"/>
<comment type="caution">
    <text evidence="2">The sequence shown here is derived from an EMBL/GenBank/DDBJ whole genome shotgun (WGS) entry which is preliminary data.</text>
</comment>
<dbReference type="Gene3D" id="3.90.1570.10">
    <property type="entry name" value="tt1808, chain A"/>
    <property type="match status" value="1"/>
</dbReference>
<name>A0A9X1TTD0_9BACT</name>
<dbReference type="PANTHER" id="PTHR34107">
    <property type="entry name" value="SLL0198 PROTEIN-RELATED"/>
    <property type="match status" value="1"/>
</dbReference>
<evidence type="ECO:0000259" key="1">
    <source>
        <dbReference type="Pfam" id="PF05685"/>
    </source>
</evidence>
<dbReference type="SUPFAM" id="SSF52980">
    <property type="entry name" value="Restriction endonuclease-like"/>
    <property type="match status" value="1"/>
</dbReference>
<reference evidence="2" key="1">
    <citation type="submission" date="2022-01" db="EMBL/GenBank/DDBJ databases">
        <title>Novel species in genus Dyadobacter.</title>
        <authorList>
            <person name="Ma C."/>
        </authorList>
    </citation>
    <scope>NUCLEOTIDE SEQUENCE</scope>
    <source>
        <strain evidence="2">CY357</strain>
    </source>
</reference>
<dbReference type="InterPro" id="IPR011335">
    <property type="entry name" value="Restrct_endonuc-II-like"/>
</dbReference>
<dbReference type="AlphaFoldDB" id="A0A9X1TTD0"/>
<sequence>MSALITDLSQLDPNGTFTYADYIRWKIEERIELIKGKIFKMSPAPNLTHQRISTQLQGAIFNFLADQSCDLFSAPFDVRLYNPSKSTVANNDIYTVVQPDLCIVCDKNKLDERGCLGAPDLVIEILSPGNSRKEMDDKFELYQESGVREYWLVEPAEYAVFVYVLNENKEFIGLKPATKFLQSSIFPDLVIDLDKAFGK</sequence>
<evidence type="ECO:0000313" key="2">
    <source>
        <dbReference type="EMBL" id="MCF2500049.1"/>
    </source>
</evidence>